<evidence type="ECO:0000313" key="2">
    <source>
        <dbReference type="EMBL" id="CAE0757264.1"/>
    </source>
</evidence>
<dbReference type="GO" id="GO:0007034">
    <property type="term" value="P:vacuolar transport"/>
    <property type="evidence" value="ECO:0007669"/>
    <property type="project" value="InterPro"/>
</dbReference>
<dbReference type="Gene3D" id="6.10.140.1230">
    <property type="match status" value="1"/>
</dbReference>
<dbReference type="Pfam" id="PF03357">
    <property type="entry name" value="Snf7"/>
    <property type="match status" value="1"/>
</dbReference>
<evidence type="ECO:0000256" key="1">
    <source>
        <dbReference type="SAM" id="MobiDB-lite"/>
    </source>
</evidence>
<feature type="region of interest" description="Disordered" evidence="1">
    <location>
        <begin position="172"/>
        <end position="200"/>
    </location>
</feature>
<protein>
    <recommendedName>
        <fullName evidence="3">Charged multivesicular body protein 3</fullName>
    </recommendedName>
</protein>
<dbReference type="EMBL" id="HBIZ01015924">
    <property type="protein sequence ID" value="CAE0757264.1"/>
    <property type="molecule type" value="Transcribed_RNA"/>
</dbReference>
<feature type="compositionally biased region" description="Acidic residues" evidence="1">
    <location>
        <begin position="191"/>
        <end position="200"/>
    </location>
</feature>
<evidence type="ECO:0008006" key="3">
    <source>
        <dbReference type="Google" id="ProtNLM"/>
    </source>
</evidence>
<sequence>MFGFTKAPDPKEQLKKWKADMRAESRKIDRQILKIQREEQKVKLSIKQAAKRGDTGTCKMLAKEIVRSRKAVSRLHTSKAHMNSVVMQMQNQYSQQKVMGHMSKSTEVMRAMNSLVKVGEISETMQQMQKEMLKAGVIEEMVDDSMEVLDEEGDEEAADEEVERVMNELNAETFGASQSAPKTQVAAAAAQEEEEDEETLDQMRARLEQLKG</sequence>
<reference evidence="2" key="1">
    <citation type="submission" date="2021-01" db="EMBL/GenBank/DDBJ databases">
        <authorList>
            <person name="Corre E."/>
            <person name="Pelletier E."/>
            <person name="Niang G."/>
            <person name="Scheremetjew M."/>
            <person name="Finn R."/>
            <person name="Kale V."/>
            <person name="Holt S."/>
            <person name="Cochrane G."/>
            <person name="Meng A."/>
            <person name="Brown T."/>
            <person name="Cohen L."/>
        </authorList>
    </citation>
    <scope>NUCLEOTIDE SEQUENCE</scope>
    <source>
        <strain evidence="2">CCMP645</strain>
    </source>
</reference>
<organism evidence="2">
    <name type="scientific">Chrysotila carterae</name>
    <name type="common">Marine alga</name>
    <name type="synonym">Syracosphaera carterae</name>
    <dbReference type="NCBI Taxonomy" id="13221"/>
    <lineage>
        <taxon>Eukaryota</taxon>
        <taxon>Haptista</taxon>
        <taxon>Haptophyta</taxon>
        <taxon>Prymnesiophyceae</taxon>
        <taxon>Isochrysidales</taxon>
        <taxon>Isochrysidaceae</taxon>
        <taxon>Chrysotila</taxon>
    </lineage>
</organism>
<proteinExistence type="predicted"/>
<name>A0A7S4B802_CHRCT</name>
<gene>
    <name evidence="2" type="ORF">PCAR00345_LOCUS9858</name>
</gene>
<dbReference type="PANTHER" id="PTHR10476">
    <property type="entry name" value="CHARGED MULTIVESICULAR BODY PROTEIN"/>
    <property type="match status" value="1"/>
</dbReference>
<dbReference type="AlphaFoldDB" id="A0A7S4B802"/>
<accession>A0A7S4B802</accession>
<dbReference type="InterPro" id="IPR005024">
    <property type="entry name" value="Snf7_fam"/>
</dbReference>